<sequence length="157" mass="18363">MYTKNVKGSGKRPVATGSRCSLDEAAHYAFTNSGTLLYARGTIYWSEEYKHAEEVFIDMTRDEDIRNIKIIWIKNSPCCWCADKLIEHFSKKYNKPTVYIGKIWSGAYGDADSNKEGLRKMKRNGFELLAWKHYKNKDEYETREYLRNIDSYSCIVN</sequence>
<dbReference type="GO" id="GO:0008270">
    <property type="term" value="F:zinc ion binding"/>
    <property type="evidence" value="ECO:0007669"/>
    <property type="project" value="InterPro"/>
</dbReference>
<dbReference type="Gene3D" id="3.40.140.10">
    <property type="entry name" value="Cytidine Deaminase, domain 2"/>
    <property type="match status" value="1"/>
</dbReference>
<evidence type="ECO:0000313" key="1">
    <source>
        <dbReference type="EnsemblMetazoa" id="Aqu2.1.05602_001"/>
    </source>
</evidence>
<dbReference type="InterPro" id="IPR016192">
    <property type="entry name" value="APOBEC/CMP_deaminase_Zn-bd"/>
</dbReference>
<dbReference type="OrthoDB" id="8841220at2759"/>
<proteinExistence type="predicted"/>
<name>A0A1X7STY1_AMPQE</name>
<dbReference type="InterPro" id="IPR041512">
    <property type="entry name" value="APOBEC3H"/>
</dbReference>
<dbReference type="PROSITE" id="PS00903">
    <property type="entry name" value="CYT_DCMP_DEAMINASES_1"/>
    <property type="match status" value="1"/>
</dbReference>
<dbReference type="InParanoid" id="A0A1X7STY1"/>
<reference evidence="1" key="1">
    <citation type="submission" date="2017-05" db="UniProtKB">
        <authorList>
            <consortium name="EnsemblMetazoa"/>
        </authorList>
    </citation>
    <scope>IDENTIFICATION</scope>
</reference>
<protein>
    <recommendedName>
        <fullName evidence="2">CMP/dCMP-type deaminase domain-containing protein</fullName>
    </recommendedName>
</protein>
<dbReference type="EnsemblMetazoa" id="Aqu2.1.05602_001">
    <property type="protein sequence ID" value="Aqu2.1.05602_001"/>
    <property type="gene ID" value="Aqu2.1.05602"/>
</dbReference>
<dbReference type="GO" id="GO:0016787">
    <property type="term" value="F:hydrolase activity"/>
    <property type="evidence" value="ECO:0007669"/>
    <property type="project" value="InterPro"/>
</dbReference>
<accession>A0A1X7STY1</accession>
<dbReference type="AlphaFoldDB" id="A0A1X7STY1"/>
<dbReference type="Pfam" id="PF18771">
    <property type="entry name" value="APOBEC3"/>
    <property type="match status" value="1"/>
</dbReference>
<organism evidence="1">
    <name type="scientific">Amphimedon queenslandica</name>
    <name type="common">Sponge</name>
    <dbReference type="NCBI Taxonomy" id="400682"/>
    <lineage>
        <taxon>Eukaryota</taxon>
        <taxon>Metazoa</taxon>
        <taxon>Porifera</taxon>
        <taxon>Demospongiae</taxon>
        <taxon>Heteroscleromorpha</taxon>
        <taxon>Haplosclerida</taxon>
        <taxon>Niphatidae</taxon>
        <taxon>Amphimedon</taxon>
    </lineage>
</organism>
<evidence type="ECO:0008006" key="2">
    <source>
        <dbReference type="Google" id="ProtNLM"/>
    </source>
</evidence>